<evidence type="ECO:0000313" key="1">
    <source>
        <dbReference type="EMBL" id="MBX61025.1"/>
    </source>
</evidence>
<accession>A0A2P2Q230</accession>
<reference evidence="1" key="1">
    <citation type="submission" date="2018-02" db="EMBL/GenBank/DDBJ databases">
        <title>Rhizophora mucronata_Transcriptome.</title>
        <authorList>
            <person name="Meera S.P."/>
            <person name="Sreeshan A."/>
            <person name="Augustine A."/>
        </authorList>
    </citation>
    <scope>NUCLEOTIDE SEQUENCE</scope>
    <source>
        <tissue evidence="1">Leaf</tissue>
    </source>
</reference>
<organism evidence="1">
    <name type="scientific">Rhizophora mucronata</name>
    <name type="common">Asiatic mangrove</name>
    <dbReference type="NCBI Taxonomy" id="61149"/>
    <lineage>
        <taxon>Eukaryota</taxon>
        <taxon>Viridiplantae</taxon>
        <taxon>Streptophyta</taxon>
        <taxon>Embryophyta</taxon>
        <taxon>Tracheophyta</taxon>
        <taxon>Spermatophyta</taxon>
        <taxon>Magnoliopsida</taxon>
        <taxon>eudicotyledons</taxon>
        <taxon>Gunneridae</taxon>
        <taxon>Pentapetalae</taxon>
        <taxon>rosids</taxon>
        <taxon>fabids</taxon>
        <taxon>Malpighiales</taxon>
        <taxon>Rhizophoraceae</taxon>
        <taxon>Rhizophora</taxon>
    </lineage>
</organism>
<protein>
    <submittedName>
        <fullName evidence="1">Uncharacterized protein</fullName>
    </submittedName>
</protein>
<proteinExistence type="predicted"/>
<name>A0A2P2Q230_RHIMU</name>
<sequence>MSFVRPLRLTETRSIKEIVSWR</sequence>
<dbReference type="AlphaFoldDB" id="A0A2P2Q230"/>
<dbReference type="EMBL" id="GGEC01080541">
    <property type="protein sequence ID" value="MBX61025.1"/>
    <property type="molecule type" value="Transcribed_RNA"/>
</dbReference>